<keyword evidence="6 10" id="KW-0594">Phospholipid biosynthesis</keyword>
<dbReference type="GO" id="GO:0005737">
    <property type="term" value="C:cytoplasm"/>
    <property type="evidence" value="ECO:0007669"/>
    <property type="project" value="UniProtKB-SubCell"/>
</dbReference>
<evidence type="ECO:0000256" key="2">
    <source>
        <dbReference type="ARBA" id="ARBA00022490"/>
    </source>
</evidence>
<dbReference type="Proteomes" id="UP000886887">
    <property type="component" value="Unassembled WGS sequence"/>
</dbReference>
<dbReference type="GO" id="GO:0008654">
    <property type="term" value="P:phospholipid biosynthetic process"/>
    <property type="evidence" value="ECO:0007669"/>
    <property type="project" value="UniProtKB-KW"/>
</dbReference>
<dbReference type="EC" id="2.3.1.274" evidence="8 10"/>
<dbReference type="PANTHER" id="PTHR30100">
    <property type="entry name" value="FATTY ACID/PHOSPHOLIPID SYNTHESIS PROTEIN PLSX"/>
    <property type="match status" value="1"/>
</dbReference>
<protein>
    <recommendedName>
        <fullName evidence="8 10">Phosphate acyltransferase</fullName>
        <ecNumber evidence="8 10">2.3.1.274</ecNumber>
    </recommendedName>
    <alternativeName>
        <fullName evidence="10">Acyl-ACP phosphotransacylase</fullName>
    </alternativeName>
    <alternativeName>
        <fullName evidence="10">Acyl-[acyl-carrier-protein]--phosphate acyltransferase</fullName>
    </alternativeName>
    <alternativeName>
        <fullName evidence="10">Phosphate-acyl-ACP acyltransferase</fullName>
    </alternativeName>
</protein>
<keyword evidence="5 10" id="KW-0443">Lipid metabolism</keyword>
<sequence length="341" mass="36493">MKIVVDAMGGDLAPGVNVQGAIDALREFPDVSIVLVGRKDEVRACLGEYADVADRLEIVDAPDVITTDEHPVMALRKKPRSSLVMGMNLVREGQAEAIVSAGSTGAIMAGAMFRIGRIEGIERPALAPVLPAPGRPLMLIDSGANVDCKPEWLVQFGLMGSVYMEKVMGVRAPEVGLINIGVEAEKGDNLTRQTFELMSQGQPYRFAGNIEAREILSGQADVLVCDGFVGNVVLKYTEGMASTMFSMIKDGLMASTRGKLGALLSKPAFRQIKRSMDSTEVGGAPLLGVEGAVVKAHGNSNARAIFCAIRQARRMVEGQVVGIIRREVTNLVLAQEEQQKD</sequence>
<comment type="function">
    <text evidence="10">Catalyzes the reversible formation of acyl-phosphate (acyl-PO(4)) from acyl-[acyl-carrier-protein] (acyl-ACP). This enzyme utilizes acyl-ACP as fatty acyl donor, but not acyl-CoA.</text>
</comment>
<comment type="similarity">
    <text evidence="10">Belongs to the PlsX family.</text>
</comment>
<reference evidence="11" key="2">
    <citation type="journal article" date="2021" name="PeerJ">
        <title>Extensive microbial diversity within the chicken gut microbiome revealed by metagenomics and culture.</title>
        <authorList>
            <person name="Gilroy R."/>
            <person name="Ravi A."/>
            <person name="Getino M."/>
            <person name="Pursley I."/>
            <person name="Horton D.L."/>
            <person name="Alikhan N.F."/>
            <person name="Baker D."/>
            <person name="Gharbi K."/>
            <person name="Hall N."/>
            <person name="Watson M."/>
            <person name="Adriaenssens E.M."/>
            <person name="Foster-Nyarko E."/>
            <person name="Jarju S."/>
            <person name="Secka A."/>
            <person name="Antonio M."/>
            <person name="Oren A."/>
            <person name="Chaudhuri R.R."/>
            <person name="La Ragione R."/>
            <person name="Hildebrand F."/>
            <person name="Pallen M.J."/>
        </authorList>
    </citation>
    <scope>NUCLEOTIDE SEQUENCE</scope>
    <source>
        <strain evidence="11">ChiSxjej2B14-6234</strain>
    </source>
</reference>
<evidence type="ECO:0000313" key="11">
    <source>
        <dbReference type="EMBL" id="HIQ72676.1"/>
    </source>
</evidence>
<organism evidence="11 12">
    <name type="scientific">Candidatus Onthenecus intestinigallinarum</name>
    <dbReference type="NCBI Taxonomy" id="2840875"/>
    <lineage>
        <taxon>Bacteria</taxon>
        <taxon>Bacillati</taxon>
        <taxon>Bacillota</taxon>
        <taxon>Clostridia</taxon>
        <taxon>Eubacteriales</taxon>
        <taxon>Candidatus Onthenecus</taxon>
    </lineage>
</organism>
<evidence type="ECO:0000256" key="1">
    <source>
        <dbReference type="ARBA" id="ARBA00001232"/>
    </source>
</evidence>
<gene>
    <name evidence="10 11" type="primary">plsX</name>
    <name evidence="11" type="ORF">IAB73_10775</name>
</gene>
<keyword evidence="11" id="KW-0012">Acyltransferase</keyword>
<evidence type="ECO:0000256" key="8">
    <source>
        <dbReference type="ARBA" id="ARBA00024069"/>
    </source>
</evidence>
<evidence type="ECO:0000313" key="12">
    <source>
        <dbReference type="Proteomes" id="UP000886887"/>
    </source>
</evidence>
<dbReference type="EMBL" id="DVFJ01000037">
    <property type="protein sequence ID" value="HIQ72676.1"/>
    <property type="molecule type" value="Genomic_DNA"/>
</dbReference>
<dbReference type="GO" id="GO:0043811">
    <property type="term" value="F:phosphate:acyl-[acyl carrier protein] acyltransferase activity"/>
    <property type="evidence" value="ECO:0007669"/>
    <property type="project" value="UniProtKB-UniRule"/>
</dbReference>
<comment type="caution">
    <text evidence="11">The sequence shown here is derived from an EMBL/GenBank/DDBJ whole genome shotgun (WGS) entry which is preliminary data.</text>
</comment>
<dbReference type="HAMAP" id="MF_00019">
    <property type="entry name" value="PlsX"/>
    <property type="match status" value="1"/>
</dbReference>
<comment type="pathway">
    <text evidence="10">Lipid metabolism; phospholipid metabolism.</text>
</comment>
<keyword evidence="7 10" id="KW-1208">Phospholipid metabolism</keyword>
<evidence type="ECO:0000256" key="10">
    <source>
        <dbReference type="HAMAP-Rule" id="MF_00019"/>
    </source>
</evidence>
<dbReference type="InterPro" id="IPR012281">
    <property type="entry name" value="Phospholipid_synth_PlsX-like"/>
</dbReference>
<keyword evidence="2 10" id="KW-0963">Cytoplasm</keyword>
<dbReference type="InterPro" id="IPR003664">
    <property type="entry name" value="FA_synthesis"/>
</dbReference>
<comment type="subcellular location">
    <subcellularLocation>
        <location evidence="10">Cytoplasm</location>
    </subcellularLocation>
    <text evidence="10">Associated with the membrane possibly through PlsY.</text>
</comment>
<reference evidence="11" key="1">
    <citation type="submission" date="2020-10" db="EMBL/GenBank/DDBJ databases">
        <authorList>
            <person name="Gilroy R."/>
        </authorList>
    </citation>
    <scope>NUCLEOTIDE SEQUENCE</scope>
    <source>
        <strain evidence="11">ChiSxjej2B14-6234</strain>
    </source>
</reference>
<dbReference type="SUPFAM" id="SSF53659">
    <property type="entry name" value="Isocitrate/Isopropylmalate dehydrogenase-like"/>
    <property type="match status" value="1"/>
</dbReference>
<accession>A0A9D0ZCG8</accession>
<dbReference type="GO" id="GO:0006633">
    <property type="term" value="P:fatty acid biosynthetic process"/>
    <property type="evidence" value="ECO:0007669"/>
    <property type="project" value="UniProtKB-UniRule"/>
</dbReference>
<keyword evidence="3 10" id="KW-0444">Lipid biosynthesis</keyword>
<keyword evidence="4 10" id="KW-0808">Transferase</keyword>
<dbReference type="Gene3D" id="3.40.718.10">
    <property type="entry name" value="Isopropylmalate Dehydrogenase"/>
    <property type="match status" value="1"/>
</dbReference>
<comment type="subunit">
    <text evidence="9 10">Homodimer. Probably interacts with PlsY.</text>
</comment>
<comment type="catalytic activity">
    <reaction evidence="1 10">
        <text>a fatty acyl-[ACP] + phosphate = an acyl phosphate + holo-[ACP]</text>
        <dbReference type="Rhea" id="RHEA:42292"/>
        <dbReference type="Rhea" id="RHEA-COMP:9685"/>
        <dbReference type="Rhea" id="RHEA-COMP:14125"/>
        <dbReference type="ChEBI" id="CHEBI:43474"/>
        <dbReference type="ChEBI" id="CHEBI:59918"/>
        <dbReference type="ChEBI" id="CHEBI:64479"/>
        <dbReference type="ChEBI" id="CHEBI:138651"/>
        <dbReference type="EC" id="2.3.1.274"/>
    </reaction>
</comment>
<evidence type="ECO:0000256" key="5">
    <source>
        <dbReference type="ARBA" id="ARBA00023098"/>
    </source>
</evidence>
<evidence type="ECO:0000256" key="9">
    <source>
        <dbReference type="ARBA" id="ARBA00046608"/>
    </source>
</evidence>
<evidence type="ECO:0000256" key="3">
    <source>
        <dbReference type="ARBA" id="ARBA00022516"/>
    </source>
</evidence>
<dbReference type="PIRSF" id="PIRSF002465">
    <property type="entry name" value="Phsphlp_syn_PlsX"/>
    <property type="match status" value="1"/>
</dbReference>
<evidence type="ECO:0000256" key="7">
    <source>
        <dbReference type="ARBA" id="ARBA00023264"/>
    </source>
</evidence>
<dbReference type="NCBIfam" id="TIGR00182">
    <property type="entry name" value="plsX"/>
    <property type="match status" value="1"/>
</dbReference>
<evidence type="ECO:0000256" key="4">
    <source>
        <dbReference type="ARBA" id="ARBA00022679"/>
    </source>
</evidence>
<proteinExistence type="inferred from homology"/>
<evidence type="ECO:0000256" key="6">
    <source>
        <dbReference type="ARBA" id="ARBA00023209"/>
    </source>
</evidence>
<name>A0A9D0ZCG8_9FIRM</name>
<dbReference type="AlphaFoldDB" id="A0A9D0ZCG8"/>
<dbReference type="Pfam" id="PF02504">
    <property type="entry name" value="FA_synthesis"/>
    <property type="match status" value="1"/>
</dbReference>
<dbReference type="PANTHER" id="PTHR30100:SF1">
    <property type="entry name" value="PHOSPHATE ACYLTRANSFERASE"/>
    <property type="match status" value="1"/>
</dbReference>